<dbReference type="EMBL" id="AMEP01000015">
    <property type="protein sequence ID" value="EKY03992.1"/>
    <property type="molecule type" value="Genomic_DNA"/>
</dbReference>
<evidence type="ECO:0000313" key="1">
    <source>
        <dbReference type="EMBL" id="EKY03992.1"/>
    </source>
</evidence>
<comment type="caution">
    <text evidence="1">The sequence shown here is derived from an EMBL/GenBank/DDBJ whole genome shotgun (WGS) entry which is preliminary data.</text>
</comment>
<accession>L1NLD4</accession>
<sequence length="40" mass="4783">MPNRVFRGDRVATASFSLSLFHPFTFKIWVNFMDFRCLKV</sequence>
<evidence type="ECO:0000313" key="2">
    <source>
        <dbReference type="Proteomes" id="UP000010433"/>
    </source>
</evidence>
<organism evidence="1 2">
    <name type="scientific">Hoylesella saccharolytica F0055</name>
    <dbReference type="NCBI Taxonomy" id="1127699"/>
    <lineage>
        <taxon>Bacteria</taxon>
        <taxon>Pseudomonadati</taxon>
        <taxon>Bacteroidota</taxon>
        <taxon>Bacteroidia</taxon>
        <taxon>Bacteroidales</taxon>
        <taxon>Prevotellaceae</taxon>
        <taxon>Hoylesella</taxon>
    </lineage>
</organism>
<protein>
    <submittedName>
        <fullName evidence="1">Uncharacterized protein</fullName>
    </submittedName>
</protein>
<reference evidence="1 2" key="1">
    <citation type="submission" date="2012-05" db="EMBL/GenBank/DDBJ databases">
        <authorList>
            <person name="Weinstock G."/>
            <person name="Sodergren E."/>
            <person name="Lobos E.A."/>
            <person name="Fulton L."/>
            <person name="Fulton R."/>
            <person name="Courtney L."/>
            <person name="Fronick C."/>
            <person name="O'Laughlin M."/>
            <person name="Godfrey J."/>
            <person name="Wilson R.M."/>
            <person name="Miner T."/>
            <person name="Farmer C."/>
            <person name="Delehaunty K."/>
            <person name="Cordes M."/>
            <person name="Minx P."/>
            <person name="Tomlinson C."/>
            <person name="Chen J."/>
            <person name="Wollam A."/>
            <person name="Pepin K.H."/>
            <person name="Bhonagiri V."/>
            <person name="Zhang X."/>
            <person name="Suruliraj S."/>
            <person name="Warren W."/>
            <person name="Mitreva M."/>
            <person name="Mardis E.R."/>
            <person name="Wilson R.K."/>
        </authorList>
    </citation>
    <scope>NUCLEOTIDE SEQUENCE [LARGE SCALE GENOMIC DNA]</scope>
    <source>
        <strain evidence="1 2">F0055</strain>
    </source>
</reference>
<gene>
    <name evidence="1" type="ORF">HMPREF9151_00126</name>
</gene>
<dbReference type="STRING" id="1127699.HMPREF9151_00126"/>
<proteinExistence type="predicted"/>
<dbReference type="HOGENOM" id="CLU_3294516_0_0_10"/>
<dbReference type="AlphaFoldDB" id="L1NLD4"/>
<dbReference type="Proteomes" id="UP000010433">
    <property type="component" value="Unassembled WGS sequence"/>
</dbReference>
<keyword evidence="2" id="KW-1185">Reference proteome</keyword>
<name>L1NLD4_9BACT</name>